<feature type="transmembrane region" description="Helical" evidence="1">
    <location>
        <begin position="21"/>
        <end position="41"/>
    </location>
</feature>
<dbReference type="EMBL" id="CP026115">
    <property type="protein sequence ID" value="QHG63579.1"/>
    <property type="molecule type" value="Genomic_DNA"/>
</dbReference>
<accession>A0A6I6XU75</accession>
<dbReference type="GO" id="GO:1901530">
    <property type="term" value="P:response to hypochlorite"/>
    <property type="evidence" value="ECO:0007669"/>
    <property type="project" value="TreeGrafter"/>
</dbReference>
<sequence length="170" mass="18412">MTIMRRLANHPYLPTPRQLQATGSLIAMLGVALPMFMIGLLKFTSLEVEALVPLISNTPWLAWLYVLFGEAGASYFLGVVEILSAILILGSRWSTLAAIAGGMLCTLTFTITLSILLTVPIWEAESGGFPWLNHNGSFLIKDLALLGISLTILGKGLTQLTSVSNSHTRR</sequence>
<dbReference type="AlphaFoldDB" id="A0A6I6XU75"/>
<reference evidence="2 3" key="1">
    <citation type="submission" date="2020-02" db="EMBL/GenBank/DDBJ databases">
        <title>Pseudomonas Putida W5 Complete Genome Assembly.</title>
        <authorList>
            <person name="Yuan Z.-C."/>
            <person name="Shaw G.A."/>
            <person name="Cusano A.D."/>
            <person name="Caddey B.J."/>
            <person name="Weselowski B.J."/>
        </authorList>
    </citation>
    <scope>NUCLEOTIDE SEQUENCE [LARGE SCALE GENOMIC DNA]</scope>
    <source>
        <strain evidence="2 3">W5</strain>
    </source>
</reference>
<dbReference type="InterPro" id="IPR016865">
    <property type="entry name" value="RclC"/>
</dbReference>
<dbReference type="PIRSF" id="PIRSF028065">
    <property type="entry name" value="UCP028065"/>
    <property type="match status" value="1"/>
</dbReference>
<evidence type="ECO:0000313" key="2">
    <source>
        <dbReference type="EMBL" id="QHG63579.1"/>
    </source>
</evidence>
<feature type="transmembrane region" description="Helical" evidence="1">
    <location>
        <begin position="143"/>
        <end position="163"/>
    </location>
</feature>
<dbReference type="RefSeq" id="WP_159409102.1">
    <property type="nucleotide sequence ID" value="NZ_CP026115.2"/>
</dbReference>
<keyword evidence="1" id="KW-0812">Transmembrane</keyword>
<evidence type="ECO:0000256" key="1">
    <source>
        <dbReference type="SAM" id="Phobius"/>
    </source>
</evidence>
<dbReference type="InterPro" id="IPR007339">
    <property type="entry name" value="RclC-like"/>
</dbReference>
<dbReference type="GO" id="GO:0005886">
    <property type="term" value="C:plasma membrane"/>
    <property type="evidence" value="ECO:0007669"/>
    <property type="project" value="TreeGrafter"/>
</dbReference>
<proteinExistence type="predicted"/>
<dbReference type="PANTHER" id="PTHR40106">
    <property type="entry name" value="INNER MEMBRANE PROTEIN RCLC"/>
    <property type="match status" value="1"/>
</dbReference>
<dbReference type="Proteomes" id="UP000464480">
    <property type="component" value="Chromosome"/>
</dbReference>
<organism evidence="2 3">
    <name type="scientific">Pseudomonas putida</name>
    <name type="common">Arthrobacter siderocapsulatus</name>
    <dbReference type="NCBI Taxonomy" id="303"/>
    <lineage>
        <taxon>Bacteria</taxon>
        <taxon>Pseudomonadati</taxon>
        <taxon>Pseudomonadota</taxon>
        <taxon>Gammaproteobacteria</taxon>
        <taxon>Pseudomonadales</taxon>
        <taxon>Pseudomonadaceae</taxon>
        <taxon>Pseudomonas</taxon>
    </lineage>
</organism>
<dbReference type="Pfam" id="PF04224">
    <property type="entry name" value="DUF417"/>
    <property type="match status" value="1"/>
</dbReference>
<keyword evidence="1" id="KW-0472">Membrane</keyword>
<gene>
    <name evidence="2" type="ORF">C2H86_03715</name>
</gene>
<protein>
    <submittedName>
        <fullName evidence="2">DUF417 family protein</fullName>
    </submittedName>
</protein>
<dbReference type="PANTHER" id="PTHR40106:SF1">
    <property type="entry name" value="INNER MEMBRANE PROTEIN RCLC"/>
    <property type="match status" value="1"/>
</dbReference>
<feature type="transmembrane region" description="Helical" evidence="1">
    <location>
        <begin position="61"/>
        <end position="89"/>
    </location>
</feature>
<feature type="transmembrane region" description="Helical" evidence="1">
    <location>
        <begin position="96"/>
        <end position="123"/>
    </location>
</feature>
<name>A0A6I6XU75_PSEPU</name>
<evidence type="ECO:0000313" key="3">
    <source>
        <dbReference type="Proteomes" id="UP000464480"/>
    </source>
</evidence>
<keyword evidence="1" id="KW-1133">Transmembrane helix</keyword>